<dbReference type="Proteomes" id="UP001341245">
    <property type="component" value="Unassembled WGS sequence"/>
</dbReference>
<comment type="caution">
    <text evidence="2">The sequence shown here is derived from an EMBL/GenBank/DDBJ whole genome shotgun (WGS) entry which is preliminary data.</text>
</comment>
<feature type="region of interest" description="Disordered" evidence="1">
    <location>
        <begin position="1"/>
        <end position="21"/>
    </location>
</feature>
<name>A0ABR0TJ57_AURPU</name>
<proteinExistence type="predicted"/>
<reference evidence="2 3" key="1">
    <citation type="submission" date="2023-11" db="EMBL/GenBank/DDBJ databases">
        <title>Draft genome sequence and annotation of the polyextremotolerant black yeast-like fungus Aureobasidium pullulans NRRL 62042.</title>
        <authorList>
            <person name="Dielentheis-Frenken M.R.E."/>
            <person name="Wibberg D."/>
            <person name="Blank L.M."/>
            <person name="Tiso T."/>
        </authorList>
    </citation>
    <scope>NUCLEOTIDE SEQUENCE [LARGE SCALE GENOMIC DNA]</scope>
    <source>
        <strain evidence="2 3">NRRL 62042</strain>
    </source>
</reference>
<dbReference type="EMBL" id="JASGXD010000007">
    <property type="protein sequence ID" value="KAK6004483.1"/>
    <property type="molecule type" value="Genomic_DNA"/>
</dbReference>
<sequence>MPRQSQTHLSRPRSKSLGDINSQRNSIFQSAAFEQAQEHIAFSAKRSRSVCGHVHPIPPLQLLEHEETFEHLDNKEEISSIYGEVFGEDIENVFKDANPLMTKEALNGEDVRASDSIWPSSTSWCPSQDQNAAQWPNNFWSAILKTPSADTAPLVPLPSPNDLTSSYLPFSSHLTLTNHPTSSTIHVFQAQHIPVFLHSVLQLPNTLAKILSLHTSDVLCRLTPAILLHHTTTLDAETLLPSLIQATPFSIYHHVNGLLYFPQDQQAVEKVTTFLASTHNTKSEMRTAQTQIQDSEGKRHEVTAWAWIDEVAKGTEEWWTLEDFIAGGIIGLGTVDW</sequence>
<evidence type="ECO:0000313" key="2">
    <source>
        <dbReference type="EMBL" id="KAK6004483.1"/>
    </source>
</evidence>
<keyword evidence="3" id="KW-1185">Reference proteome</keyword>
<gene>
    <name evidence="2" type="ORF">QM012_008345</name>
</gene>
<evidence type="ECO:0000313" key="3">
    <source>
        <dbReference type="Proteomes" id="UP001341245"/>
    </source>
</evidence>
<protein>
    <submittedName>
        <fullName evidence="2">Uncharacterized protein</fullName>
    </submittedName>
</protein>
<organism evidence="2 3">
    <name type="scientific">Aureobasidium pullulans</name>
    <name type="common">Black yeast</name>
    <name type="synonym">Pullularia pullulans</name>
    <dbReference type="NCBI Taxonomy" id="5580"/>
    <lineage>
        <taxon>Eukaryota</taxon>
        <taxon>Fungi</taxon>
        <taxon>Dikarya</taxon>
        <taxon>Ascomycota</taxon>
        <taxon>Pezizomycotina</taxon>
        <taxon>Dothideomycetes</taxon>
        <taxon>Dothideomycetidae</taxon>
        <taxon>Dothideales</taxon>
        <taxon>Saccotheciaceae</taxon>
        <taxon>Aureobasidium</taxon>
    </lineage>
</organism>
<accession>A0ABR0TJ57</accession>
<evidence type="ECO:0000256" key="1">
    <source>
        <dbReference type="SAM" id="MobiDB-lite"/>
    </source>
</evidence>